<accession>A0A149W1M0</accession>
<dbReference type="Proteomes" id="UP000075653">
    <property type="component" value="Unassembled WGS sequence"/>
</dbReference>
<dbReference type="STRING" id="1789004.FEMY_00100"/>
<dbReference type="PATRIC" id="fig|1789004.3.peg.11"/>
<evidence type="ECO:0000313" key="3">
    <source>
        <dbReference type="Proteomes" id="UP000075653"/>
    </source>
</evidence>
<dbReference type="NCBIfam" id="TIGR00305">
    <property type="entry name" value="putative toxin-antitoxin system toxin component, PIN family"/>
    <property type="match status" value="1"/>
</dbReference>
<proteinExistence type="predicted"/>
<feature type="domain" description="PIN" evidence="1">
    <location>
        <begin position="16"/>
        <end position="124"/>
    </location>
</feature>
<gene>
    <name evidence="2" type="ORF">FEMY_00100</name>
</gene>
<dbReference type="RefSeq" id="WP_082783055.1">
    <property type="nucleotide sequence ID" value="NZ_CP149475.1"/>
</dbReference>
<dbReference type="SUPFAM" id="SSF88723">
    <property type="entry name" value="PIN domain-like"/>
    <property type="match status" value="1"/>
</dbReference>
<keyword evidence="3" id="KW-1185">Reference proteome</keyword>
<sequence>MPKLHWRAKSKRYAVRAVIDTNILVSALLTPSGVPAQLIAAIRTQALTPVISESIISEYTNVLSRPKFGFASNRTARLLEDMKGLALFLKPQPIPLQDLPDPDDAPFIAAALTADCVIITGNRKHYPPKTGIEVLSPAEALSCLSG</sequence>
<comment type="caution">
    <text evidence="2">The sequence shown here is derived from an EMBL/GenBank/DDBJ whole genome shotgun (WGS) entry which is preliminary data.</text>
</comment>
<protein>
    <recommendedName>
        <fullName evidence="1">PIN domain-containing protein</fullName>
    </recommendedName>
</protein>
<dbReference type="InterPro" id="IPR029060">
    <property type="entry name" value="PIN-like_dom_sf"/>
</dbReference>
<evidence type="ECO:0000313" key="2">
    <source>
        <dbReference type="EMBL" id="KXW59365.1"/>
    </source>
</evidence>
<dbReference type="AlphaFoldDB" id="A0A149W1M0"/>
<name>A0A149W1M0_9PROT</name>
<dbReference type="PANTHER" id="PTHR34610">
    <property type="entry name" value="SSL7007 PROTEIN"/>
    <property type="match status" value="1"/>
</dbReference>
<evidence type="ECO:0000259" key="1">
    <source>
        <dbReference type="Pfam" id="PF13470"/>
    </source>
</evidence>
<dbReference type="InterPro" id="IPR002850">
    <property type="entry name" value="PIN_toxin-like"/>
</dbReference>
<reference evidence="2 3" key="1">
    <citation type="submission" date="2016-01" db="EMBL/GenBank/DDBJ databases">
        <title>Genome sequence of the acidophilic iron oxidising Ferrovum strain Z-31.</title>
        <authorList>
            <person name="Poehlein A."/>
            <person name="Ullrich S.R."/>
            <person name="Schloemann M."/>
            <person name="Muehling M."/>
            <person name="Daniel R."/>
        </authorList>
    </citation>
    <scope>NUCLEOTIDE SEQUENCE [LARGE SCALE GENOMIC DNA]</scope>
    <source>
        <strain evidence="2 3">Z-31</strain>
    </source>
</reference>
<dbReference type="PANTHER" id="PTHR34610:SF3">
    <property type="entry name" value="SSL7007 PROTEIN"/>
    <property type="match status" value="1"/>
</dbReference>
<organism evidence="2 3">
    <name type="scientific">Ferrovum myxofaciens</name>
    <dbReference type="NCBI Taxonomy" id="416213"/>
    <lineage>
        <taxon>Bacteria</taxon>
        <taxon>Pseudomonadati</taxon>
        <taxon>Pseudomonadota</taxon>
        <taxon>Betaproteobacteria</taxon>
        <taxon>Ferrovales</taxon>
        <taxon>Ferrovaceae</taxon>
        <taxon>Ferrovum</taxon>
    </lineage>
</organism>
<dbReference type="EMBL" id="LRRD01000001">
    <property type="protein sequence ID" value="KXW59365.1"/>
    <property type="molecule type" value="Genomic_DNA"/>
</dbReference>
<dbReference type="Pfam" id="PF13470">
    <property type="entry name" value="PIN_3"/>
    <property type="match status" value="1"/>
</dbReference>
<dbReference type="OrthoDB" id="9802272at2"/>
<dbReference type="InterPro" id="IPR002716">
    <property type="entry name" value="PIN_dom"/>
</dbReference>